<dbReference type="InterPro" id="IPR000529">
    <property type="entry name" value="Ribosomal_bS6"/>
</dbReference>
<dbReference type="CTD" id="64968"/>
<evidence type="ECO:0000313" key="4">
    <source>
        <dbReference type="Proteomes" id="UP000515204"/>
    </source>
</evidence>
<evidence type="ECO:0000256" key="3">
    <source>
        <dbReference type="ARBA" id="ARBA00035365"/>
    </source>
</evidence>
<dbReference type="GO" id="GO:0006412">
    <property type="term" value="P:translation"/>
    <property type="evidence" value="ECO:0007669"/>
    <property type="project" value="InterPro"/>
</dbReference>
<dbReference type="PANTHER" id="PTHR21011">
    <property type="entry name" value="MITOCHONDRIAL 28S RIBOSOMAL PROTEIN S6"/>
    <property type="match status" value="1"/>
</dbReference>
<sequence>MPTYEMPLFLRIMKKPDVVATLKRTSETIFKTGGFIRKMENWGTKDLPYKMSANGQVHRQANRFFICFDAPSNSIDYILDECKRDIDVVKLLIFKQFVPVKKECTFQEEMLPPAYRPSVQKLIEQANKQKKDKNKFQYNSGLDYYPFKK</sequence>
<evidence type="ECO:0000313" key="5">
    <source>
        <dbReference type="RefSeq" id="XP_014478693.1"/>
    </source>
</evidence>
<dbReference type="SUPFAM" id="SSF54995">
    <property type="entry name" value="Ribosomal protein S6"/>
    <property type="match status" value="1"/>
</dbReference>
<dbReference type="FunFam" id="3.30.70.60:FF:000014">
    <property type="entry name" value="28S ribosomal protein S6, mitochondrial"/>
    <property type="match status" value="1"/>
</dbReference>
<dbReference type="GO" id="GO:0003735">
    <property type="term" value="F:structural constituent of ribosome"/>
    <property type="evidence" value="ECO:0007669"/>
    <property type="project" value="InterPro"/>
</dbReference>
<dbReference type="PANTHER" id="PTHR21011:SF1">
    <property type="entry name" value="SMALL RIBOSOMAL SUBUNIT PROTEIN BS6M"/>
    <property type="match status" value="1"/>
</dbReference>
<dbReference type="Proteomes" id="UP000515204">
    <property type="component" value="Unplaced"/>
</dbReference>
<dbReference type="Gene3D" id="3.30.70.60">
    <property type="match status" value="1"/>
</dbReference>
<protein>
    <recommendedName>
        <fullName evidence="2">Small ribosomal subunit protein bS6m</fullName>
    </recommendedName>
    <alternativeName>
        <fullName evidence="3">28S ribosomal protein S6, mitochondrial</fullName>
    </alternativeName>
</protein>
<dbReference type="GO" id="GO:0070181">
    <property type="term" value="F:small ribosomal subunit rRNA binding"/>
    <property type="evidence" value="ECO:0007669"/>
    <property type="project" value="TreeGrafter"/>
</dbReference>
<dbReference type="GO" id="GO:0005763">
    <property type="term" value="C:mitochondrial small ribosomal subunit"/>
    <property type="evidence" value="ECO:0007669"/>
    <property type="project" value="TreeGrafter"/>
</dbReference>
<reference evidence="5" key="1">
    <citation type="submission" date="2025-08" db="UniProtKB">
        <authorList>
            <consortium name="RefSeq"/>
        </authorList>
    </citation>
    <scope>IDENTIFICATION</scope>
</reference>
<dbReference type="CDD" id="cd15465">
    <property type="entry name" value="bS6_mito"/>
    <property type="match status" value="1"/>
</dbReference>
<dbReference type="GeneID" id="106746531"/>
<dbReference type="RefSeq" id="XP_014478693.1">
    <property type="nucleotide sequence ID" value="XM_014623207.1"/>
</dbReference>
<accession>A0A6P3XL48</accession>
<organism evidence="4 5">
    <name type="scientific">Dinoponera quadriceps</name>
    <name type="common">South American ant</name>
    <dbReference type="NCBI Taxonomy" id="609295"/>
    <lineage>
        <taxon>Eukaryota</taxon>
        <taxon>Metazoa</taxon>
        <taxon>Ecdysozoa</taxon>
        <taxon>Arthropoda</taxon>
        <taxon>Hexapoda</taxon>
        <taxon>Insecta</taxon>
        <taxon>Pterygota</taxon>
        <taxon>Neoptera</taxon>
        <taxon>Endopterygota</taxon>
        <taxon>Hymenoptera</taxon>
        <taxon>Apocrita</taxon>
        <taxon>Aculeata</taxon>
        <taxon>Formicoidea</taxon>
        <taxon>Formicidae</taxon>
        <taxon>Ponerinae</taxon>
        <taxon>Ponerini</taxon>
        <taxon>Dinoponera</taxon>
    </lineage>
</organism>
<dbReference type="AlphaFoldDB" id="A0A6P3XL48"/>
<proteinExistence type="inferred from homology"/>
<keyword evidence="5" id="KW-0689">Ribosomal protein</keyword>
<gene>
    <name evidence="5" type="primary">LOC106746531</name>
</gene>
<dbReference type="OrthoDB" id="268530at2759"/>
<evidence type="ECO:0000256" key="2">
    <source>
        <dbReference type="ARBA" id="ARBA00035170"/>
    </source>
</evidence>
<dbReference type="InterPro" id="IPR014717">
    <property type="entry name" value="Transl_elong_EF1B/ribsomal_bS6"/>
</dbReference>
<name>A0A6P3XL48_DINQU</name>
<dbReference type="InterPro" id="IPR035980">
    <property type="entry name" value="Ribosomal_bS6_sf"/>
</dbReference>
<evidence type="ECO:0000256" key="1">
    <source>
        <dbReference type="ARBA" id="ARBA00009512"/>
    </source>
</evidence>
<keyword evidence="5" id="KW-0687">Ribonucleoprotein</keyword>
<dbReference type="Pfam" id="PF01250">
    <property type="entry name" value="Ribosomal_S6"/>
    <property type="match status" value="1"/>
</dbReference>
<keyword evidence="4" id="KW-1185">Reference proteome</keyword>
<comment type="similarity">
    <text evidence="1">Belongs to the bacterial ribosomal protein bS6 family.</text>
</comment>
<dbReference type="KEGG" id="dqu:106746531"/>